<feature type="region of interest" description="Disordered" evidence="2">
    <location>
        <begin position="1044"/>
        <end position="1130"/>
    </location>
</feature>
<evidence type="ECO:0000256" key="1">
    <source>
        <dbReference type="SAM" id="Coils"/>
    </source>
</evidence>
<feature type="compositionally biased region" description="Polar residues" evidence="2">
    <location>
        <begin position="117"/>
        <end position="128"/>
    </location>
</feature>
<protein>
    <submittedName>
        <fullName evidence="4">Uncharacterized protein LOC100213422 isoform X2</fullName>
    </submittedName>
</protein>
<feature type="compositionally biased region" description="Low complexity" evidence="2">
    <location>
        <begin position="1074"/>
        <end position="1088"/>
    </location>
</feature>
<feature type="region of interest" description="Disordered" evidence="2">
    <location>
        <begin position="1247"/>
        <end position="1286"/>
    </location>
</feature>
<feature type="compositionally biased region" description="Basic and acidic residues" evidence="2">
    <location>
        <begin position="1044"/>
        <end position="1061"/>
    </location>
</feature>
<feature type="compositionally biased region" description="Basic and acidic residues" evidence="2">
    <location>
        <begin position="58"/>
        <end position="67"/>
    </location>
</feature>
<gene>
    <name evidence="4" type="primary">LOC100213422</name>
</gene>
<dbReference type="Proteomes" id="UP001652625">
    <property type="component" value="Chromosome 14"/>
</dbReference>
<feature type="region of interest" description="Disordered" evidence="2">
    <location>
        <begin position="304"/>
        <end position="349"/>
    </location>
</feature>
<feature type="region of interest" description="Disordered" evidence="2">
    <location>
        <begin position="669"/>
        <end position="716"/>
    </location>
</feature>
<evidence type="ECO:0000313" key="4">
    <source>
        <dbReference type="RefSeq" id="XP_065673130.1"/>
    </source>
</evidence>
<feature type="compositionally biased region" description="Basic and acidic residues" evidence="2">
    <location>
        <begin position="102"/>
        <end position="111"/>
    </location>
</feature>
<feature type="compositionally biased region" description="Basic and acidic residues" evidence="2">
    <location>
        <begin position="149"/>
        <end position="161"/>
    </location>
</feature>
<reference evidence="4" key="1">
    <citation type="submission" date="2025-08" db="UniProtKB">
        <authorList>
            <consortium name="RefSeq"/>
        </authorList>
    </citation>
    <scope>IDENTIFICATION</scope>
</reference>
<feature type="compositionally biased region" description="Basic and acidic residues" evidence="2">
    <location>
        <begin position="75"/>
        <end position="87"/>
    </location>
</feature>
<organism evidence="3 4">
    <name type="scientific">Hydra vulgaris</name>
    <name type="common">Hydra</name>
    <name type="synonym">Hydra attenuata</name>
    <dbReference type="NCBI Taxonomy" id="6087"/>
    <lineage>
        <taxon>Eukaryota</taxon>
        <taxon>Metazoa</taxon>
        <taxon>Cnidaria</taxon>
        <taxon>Hydrozoa</taxon>
        <taxon>Hydroidolina</taxon>
        <taxon>Anthoathecata</taxon>
        <taxon>Aplanulata</taxon>
        <taxon>Hydridae</taxon>
        <taxon>Hydra</taxon>
    </lineage>
</organism>
<feature type="compositionally biased region" description="Basic and acidic residues" evidence="2">
    <location>
        <begin position="331"/>
        <end position="349"/>
    </location>
</feature>
<dbReference type="GeneID" id="100213422"/>
<evidence type="ECO:0000256" key="2">
    <source>
        <dbReference type="SAM" id="MobiDB-lite"/>
    </source>
</evidence>
<feature type="region of interest" description="Disordered" evidence="2">
    <location>
        <begin position="1"/>
        <end position="265"/>
    </location>
</feature>
<feature type="coiled-coil region" evidence="1">
    <location>
        <begin position="736"/>
        <end position="763"/>
    </location>
</feature>
<feature type="coiled-coil region" evidence="1">
    <location>
        <begin position="877"/>
        <end position="908"/>
    </location>
</feature>
<keyword evidence="3" id="KW-1185">Reference proteome</keyword>
<feature type="compositionally biased region" description="Polar residues" evidence="2">
    <location>
        <begin position="1104"/>
        <end position="1126"/>
    </location>
</feature>
<feature type="compositionally biased region" description="Basic and acidic residues" evidence="2">
    <location>
        <begin position="692"/>
        <end position="715"/>
    </location>
</feature>
<name>A0ABM4DFD8_HYDVU</name>
<feature type="compositionally biased region" description="Basic and acidic residues" evidence="2">
    <location>
        <begin position="1263"/>
        <end position="1274"/>
    </location>
</feature>
<dbReference type="RefSeq" id="XP_065673130.1">
    <property type="nucleotide sequence ID" value="XM_065817058.1"/>
</dbReference>
<feature type="compositionally biased region" description="Polar residues" evidence="2">
    <location>
        <begin position="1276"/>
        <end position="1286"/>
    </location>
</feature>
<feature type="compositionally biased region" description="Polar residues" evidence="2">
    <location>
        <begin position="312"/>
        <end position="327"/>
    </location>
</feature>
<keyword evidence="1" id="KW-0175">Coiled coil</keyword>
<evidence type="ECO:0000313" key="3">
    <source>
        <dbReference type="Proteomes" id="UP001652625"/>
    </source>
</evidence>
<proteinExistence type="predicted"/>
<sequence length="1286" mass="149013">MKWYKMSTRRSGRRTERDDDENEEVVRHTRHQKSHREDEASSQRLRRKQDYSYNNNDSPRKGYIEEDKFYEEENENKNHIENEEPVRRQRPRKKYSEEEESEKSVEHDSNNNKKAHNNFQIEQLTAESKSLRQRTQRKEDNISDSESIEINKRSRNRRESTESNEEAVTRSRRKQHEIENENDILGNTNIPRSRVQRREQSTNEIENNEIVRRPRQRRVLTENEDNETRSQYDNKGIITNEKELSEPEKTLSRVNQRKRENTKEDKNIEENISILKSEKIFETSHEEALILANKKQNLHDDKQKNELDKNDSSSNIFQTQSPKNQDCSSENNKKEDNKNEKSYKKDISENKVTDNVKIVQKSANPVLDQEKNKSETECENMQNSCYSDSNESKAIINTHGNRNEQITENQQQKIDNISIGYEKTNSEENKKVKGFSDQTKKNVETLKTNKKVIPSVPEKKVTTNKFAPASSFNNKTKVPVISKAMEEKQKPLHNASPLENNLPSTPSASTNFLTDISSSEIDSKNISKNEYEFKSENENTKNVKSATEDNGYVDEVNNLKNQNNSYEHDVTHENLISSLQNKNYEINDNNISQVETNSQRELNYNEVTSDLHNGHLIDETNSDHTVNDVNFYNNRLKESLTNIKSSYSGSQFIDSLMDTYLNQDYLPGASSVKSQGSKKESGKQPPLVKAKPNVESKSLKEPEQVHIEWPPKEPPQDIGAYIVESYGKTDPYSKKLIKDIQRSKREEEEKREAEKRAEIVSENTQQVSILRSTFSYKPAAPKAGVQKPTLSVAEERSWIKHEKKPEEFDSTPSEPDWMTLVRNRRWKSTVRARFPGKSSDKTDFERRSTTPKNWKNLAKDKQALQALSEVVGIGAEGEELLMRLASQRNKIEEKQKELDKQVQEELLAYEVARERLGSDTAYSLQMDNPLPAARMKLNPSYPAVSTDSVYGSKESLNSNNYPFTNSQLEAAYLTNKLLRLHPEELKKLISLERSRQATLRWQFSADKFDSVHDHQNFPIDVALLASQEPRLMKTMKMLLSNENKNEYESEYSTRSDSRNRTQSDCTYMGDSDGYESSSSHTSSVASTRSFKKKAPVPPPKKNSENLLNPYTSSLPRRTTQKSSKYQDINDNREVFQHSFLTDEELSMSDEIEKMQEALRRGEKKAYEELRNKTSTPLLGFFEDIAQAQIKPCDFSKEINQEEIASRRQSFIEQDNKSNMDAPEIIPTTRHKVKRINSNAQLNALFRKRRERSESDCENNSSDHQSDEKPSEEMRNLLTNITNTFGQ</sequence>
<accession>A0ABM4DFD8</accession>
<feature type="compositionally biased region" description="Basic and acidic residues" evidence="2">
    <location>
        <begin position="240"/>
        <end position="265"/>
    </location>
</feature>